<keyword evidence="2" id="KW-1185">Reference proteome</keyword>
<evidence type="ECO:0008006" key="3">
    <source>
        <dbReference type="Google" id="ProtNLM"/>
    </source>
</evidence>
<comment type="caution">
    <text evidence="1">The sequence shown here is derived from an EMBL/GenBank/DDBJ whole genome shotgun (WGS) entry which is preliminary data.</text>
</comment>
<evidence type="ECO:0000313" key="2">
    <source>
        <dbReference type="Proteomes" id="UP001500074"/>
    </source>
</evidence>
<evidence type="ECO:0000313" key="1">
    <source>
        <dbReference type="EMBL" id="GAA5170079.1"/>
    </source>
</evidence>
<name>A0ABP9R0M7_9GAMM</name>
<reference evidence="2" key="1">
    <citation type="journal article" date="2019" name="Int. J. Syst. Evol. Microbiol.">
        <title>The Global Catalogue of Microorganisms (GCM) 10K type strain sequencing project: providing services to taxonomists for standard genome sequencing and annotation.</title>
        <authorList>
            <consortium name="The Broad Institute Genomics Platform"/>
            <consortium name="The Broad Institute Genome Sequencing Center for Infectious Disease"/>
            <person name="Wu L."/>
            <person name="Ma J."/>
        </authorList>
    </citation>
    <scope>NUCLEOTIDE SEQUENCE [LARGE SCALE GENOMIC DNA]</scope>
    <source>
        <strain evidence="2">JCM 18472</strain>
    </source>
</reference>
<proteinExistence type="predicted"/>
<protein>
    <recommendedName>
        <fullName evidence="3">Class I SAM-dependent methyltransferase</fullName>
    </recommendedName>
</protein>
<accession>A0ABP9R0M7</accession>
<sequence>MRSFIYDTLILRLTPRWYAEVLKRVPEGAAVLDVGIGTAGALLANADLVKCKRLRITGIDIDERHNAQGEQYAPPPIVTS</sequence>
<organism evidence="1 2">
    <name type="scientific">Modicisalibacter zincidurans</name>
    <dbReference type="NCBI Taxonomy" id="1178777"/>
    <lineage>
        <taxon>Bacteria</taxon>
        <taxon>Pseudomonadati</taxon>
        <taxon>Pseudomonadota</taxon>
        <taxon>Gammaproteobacteria</taxon>
        <taxon>Oceanospirillales</taxon>
        <taxon>Halomonadaceae</taxon>
        <taxon>Modicisalibacter</taxon>
    </lineage>
</organism>
<dbReference type="RefSeq" id="WP_031383172.1">
    <property type="nucleotide sequence ID" value="NZ_BAABKI010000003.1"/>
</dbReference>
<dbReference type="EMBL" id="BAABKI010000003">
    <property type="protein sequence ID" value="GAA5170079.1"/>
    <property type="molecule type" value="Genomic_DNA"/>
</dbReference>
<gene>
    <name evidence="1" type="ORF">GCM10023342_02980</name>
</gene>
<dbReference type="Gene3D" id="3.40.50.150">
    <property type="entry name" value="Vaccinia Virus protein VP39"/>
    <property type="match status" value="1"/>
</dbReference>
<dbReference type="SUPFAM" id="SSF53335">
    <property type="entry name" value="S-adenosyl-L-methionine-dependent methyltransferases"/>
    <property type="match status" value="1"/>
</dbReference>
<dbReference type="InterPro" id="IPR029063">
    <property type="entry name" value="SAM-dependent_MTases_sf"/>
</dbReference>
<dbReference type="Proteomes" id="UP001500074">
    <property type="component" value="Unassembled WGS sequence"/>
</dbReference>